<evidence type="ECO:0000256" key="7">
    <source>
        <dbReference type="ARBA" id="ARBA00023136"/>
    </source>
</evidence>
<feature type="transmembrane region" description="Helical" evidence="9">
    <location>
        <begin position="99"/>
        <end position="120"/>
    </location>
</feature>
<reference evidence="10" key="1">
    <citation type="submission" date="2025-08" db="UniProtKB">
        <authorList>
            <consortium name="Ensembl"/>
        </authorList>
    </citation>
    <scope>IDENTIFICATION</scope>
</reference>
<evidence type="ECO:0000256" key="3">
    <source>
        <dbReference type="ARBA" id="ARBA00022692"/>
    </source>
</evidence>
<keyword evidence="7 9" id="KW-0472">Membrane</keyword>
<dbReference type="Pfam" id="PF06775">
    <property type="entry name" value="Seipin"/>
    <property type="match status" value="1"/>
</dbReference>
<proteinExistence type="predicted"/>
<reference evidence="10" key="2">
    <citation type="submission" date="2025-09" db="UniProtKB">
        <authorList>
            <consortium name="Ensembl"/>
        </authorList>
    </citation>
    <scope>IDENTIFICATION</scope>
</reference>
<organism evidence="10 11">
    <name type="scientific">Sinocyclocheilus anshuiensis</name>
    <dbReference type="NCBI Taxonomy" id="1608454"/>
    <lineage>
        <taxon>Eukaryota</taxon>
        <taxon>Metazoa</taxon>
        <taxon>Chordata</taxon>
        <taxon>Craniata</taxon>
        <taxon>Vertebrata</taxon>
        <taxon>Euteleostomi</taxon>
        <taxon>Actinopterygii</taxon>
        <taxon>Neopterygii</taxon>
        <taxon>Teleostei</taxon>
        <taxon>Ostariophysi</taxon>
        <taxon>Cypriniformes</taxon>
        <taxon>Cyprinidae</taxon>
        <taxon>Cyprininae</taxon>
        <taxon>Sinocyclocheilus</taxon>
    </lineage>
</organism>
<sequence>MYIQPFILQYLSVHGRLPHNYVFLVFPHQTMLHYRSNLLQTMSTLLFSPLLLTGVSEQKQLIEVELYPDFKSDLYQPAVGAVIEIQSCRVQIYSAQLRILAYFTGIRYLLYNFPVMSAIVGVVSNFTFLSVIVLFSYLQFIWGGLFPPEQVRVKVMMGDSTRLQQRREEARKRMHSSSSTPIMPYGRDSGEAADPPKQTVRHKAQDSSTDEAPIFLEAPHIAETPLSEEDPDHEQRAAGMGNGTQDEETTQPQSSDTNLRQRHGPWMRL</sequence>
<comment type="subcellular location">
    <subcellularLocation>
        <location evidence="1">Endoplasmic reticulum membrane</location>
        <topology evidence="1">Multi-pass membrane protein</topology>
    </subcellularLocation>
</comment>
<evidence type="ECO:0000256" key="5">
    <source>
        <dbReference type="ARBA" id="ARBA00022989"/>
    </source>
</evidence>
<keyword evidence="4" id="KW-0256">Endoplasmic reticulum</keyword>
<keyword evidence="5 9" id="KW-1133">Transmembrane helix</keyword>
<keyword evidence="6" id="KW-0443">Lipid metabolism</keyword>
<accession>A0A671Q8L2</accession>
<dbReference type="CDD" id="cd23995">
    <property type="entry name" value="Seipin_BSCL2_like"/>
    <property type="match status" value="1"/>
</dbReference>
<dbReference type="Proteomes" id="UP000472260">
    <property type="component" value="Unassembled WGS sequence"/>
</dbReference>
<dbReference type="GO" id="GO:0005789">
    <property type="term" value="C:endoplasmic reticulum membrane"/>
    <property type="evidence" value="ECO:0007669"/>
    <property type="project" value="UniProtKB-SubCell"/>
</dbReference>
<evidence type="ECO:0000313" key="10">
    <source>
        <dbReference type="Ensembl" id="ENSSANP00000064832.1"/>
    </source>
</evidence>
<dbReference type="InterPro" id="IPR009617">
    <property type="entry name" value="Seipin"/>
</dbReference>
<feature type="transmembrane region" description="Helical" evidence="9">
    <location>
        <begin position="126"/>
        <end position="146"/>
    </location>
</feature>
<keyword evidence="11" id="KW-1185">Reference proteome</keyword>
<keyword evidence="3 9" id="KW-0812">Transmembrane</keyword>
<evidence type="ECO:0000256" key="8">
    <source>
        <dbReference type="SAM" id="MobiDB-lite"/>
    </source>
</evidence>
<dbReference type="PANTHER" id="PTHR21212:SF0">
    <property type="entry name" value="SEIPIN"/>
    <property type="match status" value="1"/>
</dbReference>
<dbReference type="AlphaFoldDB" id="A0A671Q8L2"/>
<dbReference type="GO" id="GO:0140042">
    <property type="term" value="P:lipid droplet formation"/>
    <property type="evidence" value="ECO:0007669"/>
    <property type="project" value="UniProtKB-ARBA"/>
</dbReference>
<protein>
    <recommendedName>
        <fullName evidence="2">Seipin</fullName>
    </recommendedName>
</protein>
<gene>
    <name evidence="10" type="primary">LOC107699978</name>
</gene>
<dbReference type="PANTHER" id="PTHR21212">
    <property type="entry name" value="BERNARDINELLI-SEIP CONGENITAL LIPODYSTROPHY 2 HOMOLOG BSCL2 PROTEIN"/>
    <property type="match status" value="1"/>
</dbReference>
<evidence type="ECO:0000256" key="6">
    <source>
        <dbReference type="ARBA" id="ARBA00023098"/>
    </source>
</evidence>
<evidence type="ECO:0000256" key="1">
    <source>
        <dbReference type="ARBA" id="ARBA00004477"/>
    </source>
</evidence>
<dbReference type="Ensembl" id="ENSSANT00000068912.1">
    <property type="protein sequence ID" value="ENSSANP00000064832.1"/>
    <property type="gene ID" value="ENSSANG00000032320.1"/>
</dbReference>
<evidence type="ECO:0000256" key="2">
    <source>
        <dbReference type="ARBA" id="ARBA00022064"/>
    </source>
</evidence>
<evidence type="ECO:0000313" key="11">
    <source>
        <dbReference type="Proteomes" id="UP000472260"/>
    </source>
</evidence>
<evidence type="ECO:0000256" key="9">
    <source>
        <dbReference type="SAM" id="Phobius"/>
    </source>
</evidence>
<dbReference type="GO" id="GO:0006629">
    <property type="term" value="P:lipid metabolic process"/>
    <property type="evidence" value="ECO:0007669"/>
    <property type="project" value="UniProtKB-KW"/>
</dbReference>
<evidence type="ECO:0000256" key="4">
    <source>
        <dbReference type="ARBA" id="ARBA00022824"/>
    </source>
</evidence>
<name>A0A671Q8L2_9TELE</name>
<feature type="region of interest" description="Disordered" evidence="8">
    <location>
        <begin position="165"/>
        <end position="269"/>
    </location>
</feature>
<feature type="compositionally biased region" description="Basic residues" evidence="8">
    <location>
        <begin position="260"/>
        <end position="269"/>
    </location>
</feature>